<dbReference type="PANTHER" id="PTHR16026:SF0">
    <property type="entry name" value="CARTILAGE ACIDIC PROTEIN 1"/>
    <property type="match status" value="1"/>
</dbReference>
<dbReference type="InterPro" id="IPR011519">
    <property type="entry name" value="UnbV_ASPIC"/>
</dbReference>
<proteinExistence type="predicted"/>
<protein>
    <recommendedName>
        <fullName evidence="3">ASPIC/UnbV domain-containing protein</fullName>
    </recommendedName>
</protein>
<dbReference type="InterPro" id="IPR027039">
    <property type="entry name" value="Crtac1"/>
</dbReference>
<sequence>MSSKFIVSALTLAFLSGCGGGGSDTTPPVIPTPATPTTPPPVEDTGPRIDVITLRTSANQLAAGGCAADATSSSGPFSDISQAAGLCYEVNTSPEDGIPARVAGGIAVQDVNQDGYLDIYVTHGRDTKGKLFSLSAEDNFTDITVSSGINVSATDHSAAFVDVDQDGLSDLLSIQEASPWLQIFKNAGDGSFTEISDTVALTLSKDTYSVAASDIDNDNDLDLFFAHWHPDNPQNRWEFLWENRGPNQYHDISDTVDLEEFDSADADAMADQFSFTPVFADINLDQFPDLLLAADWSTSQVLVNNGGSSFVDQTVPAVINDRAGMGGTVADYDNDGDLDWFVSAIGDPREEFLTVGLFDGNRLYRNEGDGTFLNMTDYADVRQGYWAWGACFADVNNDGFDDLFIVNGYNGWTEEQAQSGNFAQFLATPARLYINQQDGTFEEQTEQFGITHTDMGRGLVCYDYDRDGDIDLMIANSGKSPTLYRNDSAAQGNGFINIQLQGLLENPEAVGAKIYVRAGDLTLFKELQLGNHYVSQNPVEAHFGLGDNATIEEIRIVWPGNAAEETIVTNIASNQFIRLYHPHLETD</sequence>
<evidence type="ECO:0000256" key="2">
    <source>
        <dbReference type="SAM" id="SignalP"/>
    </source>
</evidence>
<evidence type="ECO:0000313" key="4">
    <source>
        <dbReference type="EMBL" id="BDX04809.1"/>
    </source>
</evidence>
<gene>
    <name evidence="4" type="ORF">MACH26_03300</name>
</gene>
<dbReference type="SUPFAM" id="SSF69318">
    <property type="entry name" value="Integrin alpha N-terminal domain"/>
    <property type="match status" value="1"/>
</dbReference>
<accession>A0AA48HGB6</accession>
<feature type="signal peptide" evidence="2">
    <location>
        <begin position="1"/>
        <end position="19"/>
    </location>
</feature>
<evidence type="ECO:0000256" key="1">
    <source>
        <dbReference type="ARBA" id="ARBA00022729"/>
    </source>
</evidence>
<keyword evidence="1 2" id="KW-0732">Signal</keyword>
<dbReference type="PANTHER" id="PTHR16026">
    <property type="entry name" value="CARTILAGE ACIDIC PROTEIN 1"/>
    <property type="match status" value="1"/>
</dbReference>
<evidence type="ECO:0000313" key="5">
    <source>
        <dbReference type="Proteomes" id="UP001333710"/>
    </source>
</evidence>
<dbReference type="Pfam" id="PF07593">
    <property type="entry name" value="UnbV_ASPIC"/>
    <property type="match status" value="1"/>
</dbReference>
<feature type="chain" id="PRO_5041234203" description="ASPIC/UnbV domain-containing protein" evidence="2">
    <location>
        <begin position="20"/>
        <end position="587"/>
    </location>
</feature>
<dbReference type="RefSeq" id="WP_338290656.1">
    <property type="nucleotide sequence ID" value="NZ_AP027272.1"/>
</dbReference>
<dbReference type="EMBL" id="AP027272">
    <property type="protein sequence ID" value="BDX04809.1"/>
    <property type="molecule type" value="Genomic_DNA"/>
</dbReference>
<reference evidence="4" key="1">
    <citation type="submission" date="2023-01" db="EMBL/GenBank/DDBJ databases">
        <title>Complete genome sequence of Planctobacterium marinum strain Dej080120_11.</title>
        <authorList>
            <person name="Ueki S."/>
            <person name="Maruyama F."/>
        </authorList>
    </citation>
    <scope>NUCLEOTIDE SEQUENCE</scope>
    <source>
        <strain evidence="4">Dej080120_11</strain>
    </source>
</reference>
<evidence type="ECO:0000259" key="3">
    <source>
        <dbReference type="Pfam" id="PF07593"/>
    </source>
</evidence>
<dbReference type="PROSITE" id="PS51257">
    <property type="entry name" value="PROKAR_LIPOPROTEIN"/>
    <property type="match status" value="1"/>
</dbReference>
<dbReference type="AlphaFoldDB" id="A0AA48HGB6"/>
<dbReference type="Proteomes" id="UP001333710">
    <property type="component" value="Chromosome"/>
</dbReference>
<feature type="domain" description="ASPIC/UnbV" evidence="3">
    <location>
        <begin position="509"/>
        <end position="577"/>
    </location>
</feature>
<dbReference type="Gene3D" id="2.130.10.130">
    <property type="entry name" value="Integrin alpha, N-terminal"/>
    <property type="match status" value="2"/>
</dbReference>
<dbReference type="InterPro" id="IPR028994">
    <property type="entry name" value="Integrin_alpha_N"/>
</dbReference>
<organism evidence="4 5">
    <name type="scientific">Planctobacterium marinum</name>
    <dbReference type="NCBI Taxonomy" id="1631968"/>
    <lineage>
        <taxon>Bacteria</taxon>
        <taxon>Pseudomonadati</taxon>
        <taxon>Pseudomonadota</taxon>
        <taxon>Gammaproteobacteria</taxon>
        <taxon>Alteromonadales</taxon>
        <taxon>Alteromonadaceae</taxon>
        <taxon>Planctobacterium</taxon>
    </lineage>
</organism>
<dbReference type="InterPro" id="IPR013517">
    <property type="entry name" value="FG-GAP"/>
</dbReference>
<dbReference type="KEGG" id="pmaw:MACH26_03300"/>
<keyword evidence="5" id="KW-1185">Reference proteome</keyword>
<name>A0AA48HGB6_9ALTE</name>
<dbReference type="Pfam" id="PF13517">
    <property type="entry name" value="FG-GAP_3"/>
    <property type="match status" value="3"/>
</dbReference>